<proteinExistence type="predicted"/>
<evidence type="ECO:0000256" key="1">
    <source>
        <dbReference type="SAM" id="MobiDB-lite"/>
    </source>
</evidence>
<feature type="region of interest" description="Disordered" evidence="1">
    <location>
        <begin position="1"/>
        <end position="21"/>
    </location>
</feature>
<gene>
    <name evidence="2" type="ORF">M440DRAFT_90695</name>
</gene>
<dbReference type="Proteomes" id="UP000240760">
    <property type="component" value="Unassembled WGS sequence"/>
</dbReference>
<evidence type="ECO:0000313" key="3">
    <source>
        <dbReference type="Proteomes" id="UP000240760"/>
    </source>
</evidence>
<organism evidence="2 3">
    <name type="scientific">Trichoderma longibrachiatum ATCC 18648</name>
    <dbReference type="NCBI Taxonomy" id="983965"/>
    <lineage>
        <taxon>Eukaryota</taxon>
        <taxon>Fungi</taxon>
        <taxon>Dikarya</taxon>
        <taxon>Ascomycota</taxon>
        <taxon>Pezizomycotina</taxon>
        <taxon>Sordariomycetes</taxon>
        <taxon>Hypocreomycetidae</taxon>
        <taxon>Hypocreales</taxon>
        <taxon>Hypocreaceae</taxon>
        <taxon>Trichoderma</taxon>
    </lineage>
</organism>
<dbReference type="AlphaFoldDB" id="A0A2T4CJF4"/>
<feature type="compositionally biased region" description="Basic and acidic residues" evidence="1">
    <location>
        <begin position="1"/>
        <end position="10"/>
    </location>
</feature>
<evidence type="ECO:0000313" key="2">
    <source>
        <dbReference type="EMBL" id="PTB81690.1"/>
    </source>
</evidence>
<sequence length="192" mass="21903">MLRFKDRQSYTREPSTTMNGLMLSPSRLHHLCRDSRTCPSTIYGHHGQFSHDGGLNLVNEKHERPTCNNASTEIDNPPPMRGKPASKHPKHLYREHLTKENSHYLTNIAFALPPRIAPNPSHGSNASQNFISIISLPPPGETREEQRSIRLSHGEPWGSTKKKKEMEYPSQRKKHIAKAPIGNLFFLRSRKD</sequence>
<protein>
    <submittedName>
        <fullName evidence="2">Uncharacterized protein</fullName>
    </submittedName>
</protein>
<keyword evidence="3" id="KW-1185">Reference proteome</keyword>
<accession>A0A2T4CJF4</accession>
<reference evidence="2 3" key="1">
    <citation type="submission" date="2016-07" db="EMBL/GenBank/DDBJ databases">
        <title>Multiple horizontal gene transfer events from other fungi enriched the ability of initially mycotrophic Trichoderma (Ascomycota) to feed on dead plant biomass.</title>
        <authorList>
            <consortium name="DOE Joint Genome Institute"/>
            <person name="Aerts A."/>
            <person name="Atanasova L."/>
            <person name="Chenthamara K."/>
            <person name="Zhang J."/>
            <person name="Grujic M."/>
            <person name="Henrissat B."/>
            <person name="Kuo A."/>
            <person name="Salamov A."/>
            <person name="Lipzen A."/>
            <person name="Labutti K."/>
            <person name="Barry K."/>
            <person name="Miao Y."/>
            <person name="Rahimi M.J."/>
            <person name="Shen Q."/>
            <person name="Grigoriev I.V."/>
            <person name="Kubicek C.P."/>
            <person name="Druzhinina I.S."/>
        </authorList>
    </citation>
    <scope>NUCLEOTIDE SEQUENCE [LARGE SCALE GENOMIC DNA]</scope>
    <source>
        <strain evidence="2 3">ATCC 18648</strain>
    </source>
</reference>
<dbReference type="EMBL" id="KZ679126">
    <property type="protein sequence ID" value="PTB81690.1"/>
    <property type="molecule type" value="Genomic_DNA"/>
</dbReference>
<feature type="region of interest" description="Disordered" evidence="1">
    <location>
        <begin position="137"/>
        <end position="174"/>
    </location>
</feature>
<name>A0A2T4CJF4_TRILO</name>